<reference evidence="3" key="1">
    <citation type="submission" date="2022-11" db="EMBL/GenBank/DDBJ databases">
        <authorList>
            <person name="Somphong A."/>
            <person name="Phongsopitanun W."/>
        </authorList>
    </citation>
    <scope>NUCLEOTIDE SEQUENCE</scope>
    <source>
        <strain evidence="3">Pm04-4</strain>
    </source>
</reference>
<feature type="domain" description="HTH merR-type" evidence="2">
    <location>
        <begin position="2"/>
        <end position="71"/>
    </location>
</feature>
<dbReference type="InterPro" id="IPR047057">
    <property type="entry name" value="MerR_fam"/>
</dbReference>
<evidence type="ECO:0000313" key="4">
    <source>
        <dbReference type="Proteomes" id="UP001151002"/>
    </source>
</evidence>
<protein>
    <submittedName>
        <fullName evidence="3">MerR family transcriptional regulator</fullName>
    </submittedName>
</protein>
<evidence type="ECO:0000259" key="2">
    <source>
        <dbReference type="PROSITE" id="PS50937"/>
    </source>
</evidence>
<dbReference type="CDD" id="cd00592">
    <property type="entry name" value="HTH_MerR-like"/>
    <property type="match status" value="1"/>
</dbReference>
<proteinExistence type="predicted"/>
<dbReference type="PRINTS" id="PR00040">
    <property type="entry name" value="HTHMERR"/>
</dbReference>
<dbReference type="PROSITE" id="PS50937">
    <property type="entry name" value="HTH_MERR_2"/>
    <property type="match status" value="1"/>
</dbReference>
<comment type="caution">
    <text evidence="3">The sequence shown here is derived from an EMBL/GenBank/DDBJ whole genome shotgun (WGS) entry which is preliminary data.</text>
</comment>
<keyword evidence="4" id="KW-1185">Reference proteome</keyword>
<dbReference type="EMBL" id="JAPNTZ010000001">
    <property type="protein sequence ID" value="MCY1136423.1"/>
    <property type="molecule type" value="Genomic_DNA"/>
</dbReference>
<dbReference type="Gene3D" id="1.10.1660.10">
    <property type="match status" value="1"/>
</dbReference>
<dbReference type="SUPFAM" id="SSF46955">
    <property type="entry name" value="Putative DNA-binding domain"/>
    <property type="match status" value="1"/>
</dbReference>
<keyword evidence="1" id="KW-0238">DNA-binding</keyword>
<dbReference type="RefSeq" id="WP_267560146.1">
    <property type="nucleotide sequence ID" value="NZ_JAPNTZ010000001.1"/>
</dbReference>
<dbReference type="PANTHER" id="PTHR30204">
    <property type="entry name" value="REDOX-CYCLING DRUG-SENSING TRANSCRIPTIONAL ACTIVATOR SOXR"/>
    <property type="match status" value="1"/>
</dbReference>
<gene>
    <name evidence="3" type="ORF">OWR29_00320</name>
</gene>
<dbReference type="SMART" id="SM00422">
    <property type="entry name" value="HTH_MERR"/>
    <property type="match status" value="1"/>
</dbReference>
<dbReference type="PANTHER" id="PTHR30204:SF93">
    <property type="entry name" value="HTH MERR-TYPE DOMAIN-CONTAINING PROTEIN"/>
    <property type="match status" value="1"/>
</dbReference>
<dbReference type="InterPro" id="IPR000551">
    <property type="entry name" value="MerR-type_HTH_dom"/>
</dbReference>
<dbReference type="Pfam" id="PF13411">
    <property type="entry name" value="MerR_1"/>
    <property type="match status" value="1"/>
</dbReference>
<dbReference type="InterPro" id="IPR009061">
    <property type="entry name" value="DNA-bd_dom_put_sf"/>
</dbReference>
<sequence length="241" mass="26893">MAWSTSELAKLAGTTVNTIRHYHRSGVLEEPDRRHNGYKQYEMPDLIRLLRVRRLVELGVPLSRIKNLTAGADETLRQVDDDHAAAIERLEKARQGIAAILSANAPPDTPPGFEAVADRLSEADRSLIHMYTRIYDKQGLADVLSAVENDDEGADPEFEALPPDADEATRQRLAEKFAPSVARTLRAHPWMDDDPMAHAAKGGDVTRQALLDAVRELHNEAQNDVLRRAKQLAREQLRAQS</sequence>
<dbReference type="Proteomes" id="UP001151002">
    <property type="component" value="Unassembled WGS sequence"/>
</dbReference>
<evidence type="ECO:0000256" key="1">
    <source>
        <dbReference type="ARBA" id="ARBA00023125"/>
    </source>
</evidence>
<organism evidence="3 4">
    <name type="scientific">Paractinoplanes pyxinae</name>
    <dbReference type="NCBI Taxonomy" id="2997416"/>
    <lineage>
        <taxon>Bacteria</taxon>
        <taxon>Bacillati</taxon>
        <taxon>Actinomycetota</taxon>
        <taxon>Actinomycetes</taxon>
        <taxon>Micromonosporales</taxon>
        <taxon>Micromonosporaceae</taxon>
        <taxon>Paractinoplanes</taxon>
    </lineage>
</organism>
<name>A0ABT4ASU8_9ACTN</name>
<accession>A0ABT4ASU8</accession>
<evidence type="ECO:0000313" key="3">
    <source>
        <dbReference type="EMBL" id="MCY1136423.1"/>
    </source>
</evidence>